<dbReference type="Proteomes" id="UP000000740">
    <property type="component" value="Chromosome 1"/>
</dbReference>
<dbReference type="GO" id="GO:0006565">
    <property type="term" value="P:L-serine catabolic process"/>
    <property type="evidence" value="ECO:0007669"/>
    <property type="project" value="TreeGrafter"/>
</dbReference>
<dbReference type="Gene3D" id="3.40.50.1100">
    <property type="match status" value="2"/>
</dbReference>
<evidence type="ECO:0000256" key="1">
    <source>
        <dbReference type="ARBA" id="ARBA00001933"/>
    </source>
</evidence>
<evidence type="ECO:0000256" key="2">
    <source>
        <dbReference type="ARBA" id="ARBA00010869"/>
    </source>
</evidence>
<feature type="domain" description="ACT" evidence="6">
    <location>
        <begin position="364"/>
        <end position="440"/>
    </location>
</feature>
<dbReference type="SUPFAM" id="SSF53686">
    <property type="entry name" value="Tryptophan synthase beta subunit-like PLP-dependent enzymes"/>
    <property type="match status" value="1"/>
</dbReference>
<dbReference type="FunFam" id="3.40.50.1100:FF:000007">
    <property type="entry name" value="L-threonine dehydratase catabolic TdcB"/>
    <property type="match status" value="1"/>
</dbReference>
<comment type="similarity">
    <text evidence="2">Belongs to the serine/threonine dehydratase family.</text>
</comment>
<dbReference type="InterPro" id="IPR036052">
    <property type="entry name" value="TrpB-like_PALP_sf"/>
</dbReference>
<keyword evidence="5" id="KW-0456">Lyase</keyword>
<dbReference type="AlphaFoldDB" id="B9LS49"/>
<dbReference type="KEGG" id="hla:Hlac_0289"/>
<evidence type="ECO:0000256" key="3">
    <source>
        <dbReference type="ARBA" id="ARBA00012096"/>
    </source>
</evidence>
<dbReference type="eggNOG" id="arCOG01431">
    <property type="taxonomic scope" value="Archaea"/>
</dbReference>
<dbReference type="InterPro" id="IPR045865">
    <property type="entry name" value="ACT-like_dom_sf"/>
</dbReference>
<dbReference type="InterPro" id="IPR005789">
    <property type="entry name" value="Thr_deHydtase_catblc"/>
</dbReference>
<evidence type="ECO:0000256" key="5">
    <source>
        <dbReference type="ARBA" id="ARBA00023239"/>
    </source>
</evidence>
<dbReference type="GO" id="GO:0004794">
    <property type="term" value="F:threonine deaminase activity"/>
    <property type="evidence" value="ECO:0007669"/>
    <property type="project" value="UniProtKB-EC"/>
</dbReference>
<proteinExistence type="inferred from homology"/>
<dbReference type="CDD" id="cd01562">
    <property type="entry name" value="Thr-dehyd"/>
    <property type="match status" value="1"/>
</dbReference>
<evidence type="ECO:0000313" key="7">
    <source>
        <dbReference type="EMBL" id="ACM55894.1"/>
    </source>
</evidence>
<dbReference type="Pfam" id="PF00291">
    <property type="entry name" value="PALP"/>
    <property type="match status" value="1"/>
</dbReference>
<dbReference type="HOGENOM" id="CLU_021152_4_1_2"/>
<evidence type="ECO:0000256" key="4">
    <source>
        <dbReference type="ARBA" id="ARBA00022898"/>
    </source>
</evidence>
<evidence type="ECO:0000313" key="8">
    <source>
        <dbReference type="Proteomes" id="UP000000740"/>
    </source>
</evidence>
<accession>B9LS49</accession>
<dbReference type="PANTHER" id="PTHR48078:SF6">
    <property type="entry name" value="L-THREONINE DEHYDRATASE CATABOLIC TDCB"/>
    <property type="match status" value="1"/>
</dbReference>
<dbReference type="SUPFAM" id="SSF55021">
    <property type="entry name" value="ACT-like"/>
    <property type="match status" value="1"/>
</dbReference>
<dbReference type="EC" id="4.3.1.19" evidence="3"/>
<dbReference type="Pfam" id="PF01842">
    <property type="entry name" value="ACT"/>
    <property type="match status" value="1"/>
</dbReference>
<protein>
    <recommendedName>
        <fullName evidence="3">threonine ammonia-lyase</fullName>
        <ecNumber evidence="3">4.3.1.19</ecNumber>
    </recommendedName>
</protein>
<dbReference type="InterPro" id="IPR050147">
    <property type="entry name" value="Ser/Thr_Dehydratase"/>
</dbReference>
<keyword evidence="4" id="KW-0663">Pyridoxal phosphate</keyword>
<dbReference type="InterPro" id="IPR001926">
    <property type="entry name" value="TrpB-like_PALP"/>
</dbReference>
<dbReference type="PANTHER" id="PTHR48078">
    <property type="entry name" value="THREONINE DEHYDRATASE, MITOCHONDRIAL-RELATED"/>
    <property type="match status" value="1"/>
</dbReference>
<keyword evidence="8" id="KW-1185">Reference proteome</keyword>
<dbReference type="FunFam" id="3.40.50.1100:FF:000005">
    <property type="entry name" value="Threonine dehydratase catabolic"/>
    <property type="match status" value="1"/>
</dbReference>
<organism evidence="7 8">
    <name type="scientific">Halorubrum lacusprofundi (strain ATCC 49239 / DSM 5036 / JCM 8891 / ACAM 34)</name>
    <dbReference type="NCBI Taxonomy" id="416348"/>
    <lineage>
        <taxon>Archaea</taxon>
        <taxon>Methanobacteriati</taxon>
        <taxon>Methanobacteriota</taxon>
        <taxon>Stenosarchaea group</taxon>
        <taxon>Halobacteria</taxon>
        <taxon>Halobacteriales</taxon>
        <taxon>Haloferacaceae</taxon>
        <taxon>Halorubrum</taxon>
    </lineage>
</organism>
<sequence length="442" mass="46223">MKPIRLRSATESFSGIPENTALMSSVTIADVEAAAARLEPAAIVQRTPVERSRSLSERCGADVRLKMEHLQRTGSFKTRGAYNAISRAVEQAAERADESELDRVVAASAGNHAQGVALAASGTGIDATIVMPESAPAAKIEATRGYGAEVVLRGSAFPEAMAHAQTLIDDPGTRFVHAFDDPDVVAGQGTLGLEVLDQVPDVDTVLVPVGGGGLAGGVATAIKARSPETRVIGVQTEGASTLSESLAAGELVTREEPDTIADGIATGGLSELTFGLLKEHLDDVVVVSDDDVAAAILLLLERAKQMIEGAGATAAATLLNDDALDELDLAGETVVPLLCGGNIDVTTLKEVVTHALVERDQLIELAVRIDDTPGTMGEISTLIGAERANIRTVRHERSRPDLPVGDADLVFEVETNGPAHVDRVLKAVREAGYEVEWTTQEG</sequence>
<dbReference type="NCBIfam" id="TIGR01127">
    <property type="entry name" value="ilvA_1Cterm"/>
    <property type="match status" value="1"/>
</dbReference>
<dbReference type="InterPro" id="IPR044561">
    <property type="entry name" value="ACT_ThrD-II-like"/>
</dbReference>
<comment type="cofactor">
    <cofactor evidence="1">
        <name>pyridoxal 5'-phosphate</name>
        <dbReference type="ChEBI" id="CHEBI:597326"/>
    </cofactor>
</comment>
<dbReference type="EMBL" id="CP001365">
    <property type="protein sequence ID" value="ACM55894.1"/>
    <property type="molecule type" value="Genomic_DNA"/>
</dbReference>
<dbReference type="CDD" id="cd04886">
    <property type="entry name" value="ACT_ThrD-II-like"/>
    <property type="match status" value="1"/>
</dbReference>
<reference evidence="7 8" key="1">
    <citation type="journal article" date="2016" name="Stand. Genomic Sci.">
        <title>Complete genome sequence of the Antarctic Halorubrum lacusprofundi type strain ACAM 34.</title>
        <authorList>
            <person name="Anderson I.J."/>
            <person name="DasSarma P."/>
            <person name="Lucas S."/>
            <person name="Copeland A."/>
            <person name="Lapidus A."/>
            <person name="Del Rio T.G."/>
            <person name="Tice H."/>
            <person name="Dalin E."/>
            <person name="Bruce D.C."/>
            <person name="Goodwin L."/>
            <person name="Pitluck S."/>
            <person name="Sims D."/>
            <person name="Brettin T.S."/>
            <person name="Detter J.C."/>
            <person name="Han C.S."/>
            <person name="Larimer F."/>
            <person name="Hauser L."/>
            <person name="Land M."/>
            <person name="Ivanova N."/>
            <person name="Richardson P."/>
            <person name="Cavicchioli R."/>
            <person name="DasSarma S."/>
            <person name="Woese C.R."/>
            <person name="Kyrpides N.C."/>
        </authorList>
    </citation>
    <scope>NUCLEOTIDE SEQUENCE [LARGE SCALE GENOMIC DNA]</scope>
    <source>
        <strain evidence="8">ATCC 49239 / DSM 5036 / JCM 8891 / ACAM 34</strain>
    </source>
</reference>
<name>B9LS49_HALLT</name>
<gene>
    <name evidence="7" type="ordered locus">Hlac_0289</name>
</gene>
<dbReference type="InterPro" id="IPR002912">
    <property type="entry name" value="ACT_dom"/>
</dbReference>
<evidence type="ECO:0000259" key="6">
    <source>
        <dbReference type="PROSITE" id="PS51671"/>
    </source>
</evidence>
<dbReference type="GO" id="GO:0003941">
    <property type="term" value="F:L-serine ammonia-lyase activity"/>
    <property type="evidence" value="ECO:0007669"/>
    <property type="project" value="TreeGrafter"/>
</dbReference>
<dbReference type="GO" id="GO:0006567">
    <property type="term" value="P:L-threonine catabolic process"/>
    <property type="evidence" value="ECO:0007669"/>
    <property type="project" value="InterPro"/>
</dbReference>
<dbReference type="GO" id="GO:0009097">
    <property type="term" value="P:isoleucine biosynthetic process"/>
    <property type="evidence" value="ECO:0007669"/>
    <property type="project" value="TreeGrafter"/>
</dbReference>
<dbReference type="PROSITE" id="PS51671">
    <property type="entry name" value="ACT"/>
    <property type="match status" value="1"/>
</dbReference>